<dbReference type="InterPro" id="IPR050549">
    <property type="entry name" value="MFS_Trehalose_Transporter"/>
</dbReference>
<keyword evidence="5 7" id="KW-1133">Transmembrane helix</keyword>
<dbReference type="Gene3D" id="1.20.1250.20">
    <property type="entry name" value="MFS general substrate transporter like domains"/>
    <property type="match status" value="1"/>
</dbReference>
<dbReference type="PANTHER" id="PTHR48021:SF48">
    <property type="entry name" value="MAJOR FACILITATOR SUPERFAMILY (MFS) PROFILE DOMAIN-CONTAINING PROTEIN"/>
    <property type="match status" value="1"/>
</dbReference>
<feature type="transmembrane region" description="Helical" evidence="7">
    <location>
        <begin position="57"/>
        <end position="78"/>
    </location>
</feature>
<dbReference type="GO" id="GO:0016020">
    <property type="term" value="C:membrane"/>
    <property type="evidence" value="ECO:0007669"/>
    <property type="project" value="UniProtKB-SubCell"/>
</dbReference>
<evidence type="ECO:0000313" key="9">
    <source>
        <dbReference type="RefSeq" id="XP_030521285.1"/>
    </source>
</evidence>
<dbReference type="Pfam" id="PF00083">
    <property type="entry name" value="Sugar_tr"/>
    <property type="match status" value="1"/>
</dbReference>
<proteinExistence type="inferred from homology"/>
<name>A0A8B8NFP2_9MYRT</name>
<dbReference type="KEGG" id="rarg:115734592"/>
<keyword evidence="3" id="KW-0813">Transport</keyword>
<accession>A0A8B8NFP2</accession>
<evidence type="ECO:0000256" key="7">
    <source>
        <dbReference type="SAM" id="Phobius"/>
    </source>
</evidence>
<dbReference type="InterPro" id="IPR036259">
    <property type="entry name" value="MFS_trans_sf"/>
</dbReference>
<gene>
    <name evidence="9" type="primary">LOC115734592</name>
</gene>
<comment type="similarity">
    <text evidence="2">Belongs to the major facilitator superfamily. Sugar transporter (TC 2.A.1.1) family.</text>
</comment>
<protein>
    <submittedName>
        <fullName evidence="9">Sugar transporter ERD6-like 5</fullName>
    </submittedName>
</protein>
<evidence type="ECO:0000256" key="1">
    <source>
        <dbReference type="ARBA" id="ARBA00004370"/>
    </source>
</evidence>
<comment type="subcellular location">
    <subcellularLocation>
        <location evidence="1">Membrane</location>
    </subcellularLocation>
</comment>
<evidence type="ECO:0000256" key="4">
    <source>
        <dbReference type="ARBA" id="ARBA00022692"/>
    </source>
</evidence>
<dbReference type="Proteomes" id="UP000827889">
    <property type="component" value="Chromosome 7"/>
</dbReference>
<evidence type="ECO:0000256" key="5">
    <source>
        <dbReference type="ARBA" id="ARBA00022989"/>
    </source>
</evidence>
<dbReference type="OrthoDB" id="1711500at2759"/>
<keyword evidence="8" id="KW-1185">Reference proteome</keyword>
<dbReference type="RefSeq" id="XP_030521285.1">
    <property type="nucleotide sequence ID" value="XM_030665425.2"/>
</dbReference>
<evidence type="ECO:0000256" key="2">
    <source>
        <dbReference type="ARBA" id="ARBA00010992"/>
    </source>
</evidence>
<keyword evidence="6 7" id="KW-0472">Membrane</keyword>
<reference evidence="9" key="1">
    <citation type="submission" date="2025-08" db="UniProtKB">
        <authorList>
            <consortium name="RefSeq"/>
        </authorList>
    </citation>
    <scope>IDENTIFICATION</scope>
    <source>
        <tissue evidence="9">Leaf</tissue>
    </source>
</reference>
<keyword evidence="4 7" id="KW-0812">Transmembrane</keyword>
<evidence type="ECO:0000313" key="8">
    <source>
        <dbReference type="Proteomes" id="UP000827889"/>
    </source>
</evidence>
<feature type="transmembrane region" description="Helical" evidence="7">
    <location>
        <begin position="90"/>
        <end position="116"/>
    </location>
</feature>
<dbReference type="GeneID" id="115734592"/>
<dbReference type="GO" id="GO:0022857">
    <property type="term" value="F:transmembrane transporter activity"/>
    <property type="evidence" value="ECO:0007669"/>
    <property type="project" value="InterPro"/>
</dbReference>
<evidence type="ECO:0000256" key="3">
    <source>
        <dbReference type="ARBA" id="ARBA00022597"/>
    </source>
</evidence>
<dbReference type="SUPFAM" id="SSF103473">
    <property type="entry name" value="MFS general substrate transporter"/>
    <property type="match status" value="1"/>
</dbReference>
<organism evidence="8 9">
    <name type="scientific">Rhodamnia argentea</name>
    <dbReference type="NCBI Taxonomy" id="178133"/>
    <lineage>
        <taxon>Eukaryota</taxon>
        <taxon>Viridiplantae</taxon>
        <taxon>Streptophyta</taxon>
        <taxon>Embryophyta</taxon>
        <taxon>Tracheophyta</taxon>
        <taxon>Spermatophyta</taxon>
        <taxon>Magnoliopsida</taxon>
        <taxon>eudicotyledons</taxon>
        <taxon>Gunneridae</taxon>
        <taxon>Pentapetalae</taxon>
        <taxon>rosids</taxon>
        <taxon>malvids</taxon>
        <taxon>Myrtales</taxon>
        <taxon>Myrtaceae</taxon>
        <taxon>Myrtoideae</taxon>
        <taxon>Myrteae</taxon>
        <taxon>Australasian group</taxon>
        <taxon>Rhodamnia</taxon>
    </lineage>
</organism>
<sequence>MRLQQFGGASAFSYYASSIFESVDFSSSIGTRSVAFVLIPRRAITILLTDKARQRPLLMVSSAGMCLSSLILGLSFWMQDLHHGKDVIPILVYLAVLAYSVSLSFGMAGLPWILMFEIFPVNVKGRVGSIVTFAH</sequence>
<evidence type="ECO:0000256" key="6">
    <source>
        <dbReference type="ARBA" id="ARBA00023136"/>
    </source>
</evidence>
<dbReference type="InterPro" id="IPR005828">
    <property type="entry name" value="MFS_sugar_transport-like"/>
</dbReference>
<dbReference type="AlphaFoldDB" id="A0A8B8NFP2"/>
<keyword evidence="3" id="KW-0762">Sugar transport</keyword>
<dbReference type="PANTHER" id="PTHR48021">
    <property type="match status" value="1"/>
</dbReference>